<evidence type="ECO:0000313" key="9">
    <source>
        <dbReference type="Proteomes" id="UP000002949"/>
    </source>
</evidence>
<evidence type="ECO:0000256" key="2">
    <source>
        <dbReference type="ARBA" id="ARBA00009399"/>
    </source>
</evidence>
<feature type="transmembrane region" description="Helical" evidence="6">
    <location>
        <begin position="12"/>
        <end position="31"/>
    </location>
</feature>
<dbReference type="KEGG" id="mamo:A6B35_05010"/>
<dbReference type="InterPro" id="IPR007267">
    <property type="entry name" value="GtrA_DPMS_TM"/>
</dbReference>
<protein>
    <submittedName>
        <fullName evidence="8">Gtra family protein</fullName>
    </submittedName>
</protein>
<comment type="similarity">
    <text evidence="2">Belongs to the GtrA family.</text>
</comment>
<feature type="transmembrane region" description="Helical" evidence="6">
    <location>
        <begin position="110"/>
        <end position="130"/>
    </location>
</feature>
<proteinExistence type="inferred from homology"/>
<evidence type="ECO:0000256" key="1">
    <source>
        <dbReference type="ARBA" id="ARBA00004141"/>
    </source>
</evidence>
<reference evidence="8 9" key="1">
    <citation type="journal article" date="2012" name="J. Bacteriol.">
        <title>Draft Genome Sequence of Plant Growth-Promoting Rhizobium Mesorhizobium amorphae, Isolated from Zinc-Lead Mine Tailings.</title>
        <authorList>
            <person name="Hao X."/>
            <person name="Lin Y."/>
            <person name="Johnstone L."/>
            <person name="Baltrus D.A."/>
            <person name="Miller S.J."/>
            <person name="Wei G."/>
            <person name="Rensing C."/>
        </authorList>
    </citation>
    <scope>NUCLEOTIDE SEQUENCE [LARGE SCALE GENOMIC DNA]</scope>
    <source>
        <strain evidence="8 9">CCNWGS0123</strain>
    </source>
</reference>
<dbReference type="PANTHER" id="PTHR38459:SF1">
    <property type="entry name" value="PROPHAGE BACTOPRENOL-LINKED GLUCOSE TRANSLOCASE HOMOLOG"/>
    <property type="match status" value="1"/>
</dbReference>
<gene>
    <name evidence="8" type="ORF">MEA186_09025</name>
</gene>
<comment type="subcellular location">
    <subcellularLocation>
        <location evidence="1">Membrane</location>
        <topology evidence="1">Multi-pass membrane protein</topology>
    </subcellularLocation>
</comment>
<evidence type="ECO:0000256" key="5">
    <source>
        <dbReference type="ARBA" id="ARBA00023136"/>
    </source>
</evidence>
<organism evidence="8 9">
    <name type="scientific">Mesorhizobium amorphae CCNWGS0123</name>
    <dbReference type="NCBI Taxonomy" id="1082933"/>
    <lineage>
        <taxon>Bacteria</taxon>
        <taxon>Pseudomonadati</taxon>
        <taxon>Pseudomonadota</taxon>
        <taxon>Alphaproteobacteria</taxon>
        <taxon>Hyphomicrobiales</taxon>
        <taxon>Phyllobacteriaceae</taxon>
        <taxon>Mesorhizobium</taxon>
    </lineage>
</organism>
<sequence length="133" mass="13882">MLNMPRYGRISRFAVIGGASTLIYGACALLLSRGGAGAAILPATLASAVAYAVAGLFSYAGHKYFTFVSAGAHAFELPRFLLLNATGLATAIALPVLLTEKLGMPVAVPVVLTCIAVPLVNYIVLGRWVFRNV</sequence>
<dbReference type="RefSeq" id="WP_006201282.1">
    <property type="nucleotide sequence ID" value="NZ_AGSN01000083.1"/>
</dbReference>
<evidence type="ECO:0000256" key="3">
    <source>
        <dbReference type="ARBA" id="ARBA00022692"/>
    </source>
</evidence>
<feature type="transmembrane region" description="Helical" evidence="6">
    <location>
        <begin position="80"/>
        <end position="98"/>
    </location>
</feature>
<dbReference type="PANTHER" id="PTHR38459">
    <property type="entry name" value="PROPHAGE BACTOPRENOL-LINKED GLUCOSE TRANSLOCASE HOMOLOG"/>
    <property type="match status" value="1"/>
</dbReference>
<dbReference type="Proteomes" id="UP000002949">
    <property type="component" value="Unassembled WGS sequence"/>
</dbReference>
<keyword evidence="9" id="KW-1185">Reference proteome</keyword>
<feature type="domain" description="GtrA/DPMS transmembrane" evidence="7">
    <location>
        <begin position="12"/>
        <end position="130"/>
    </location>
</feature>
<dbReference type="GO" id="GO:0005886">
    <property type="term" value="C:plasma membrane"/>
    <property type="evidence" value="ECO:0007669"/>
    <property type="project" value="TreeGrafter"/>
</dbReference>
<keyword evidence="5 6" id="KW-0472">Membrane</keyword>
<name>G6Y789_9HYPH</name>
<dbReference type="InterPro" id="IPR051401">
    <property type="entry name" value="GtrA_CellWall_Glycosyl"/>
</dbReference>
<keyword evidence="3 6" id="KW-0812">Transmembrane</keyword>
<dbReference type="PATRIC" id="fig|1082933.3.peg.1724"/>
<evidence type="ECO:0000259" key="7">
    <source>
        <dbReference type="Pfam" id="PF04138"/>
    </source>
</evidence>
<dbReference type="OrthoDB" id="7999547at2"/>
<dbReference type="EMBL" id="AGSN01000083">
    <property type="protein sequence ID" value="EHH12391.1"/>
    <property type="molecule type" value="Genomic_DNA"/>
</dbReference>
<feature type="transmembrane region" description="Helical" evidence="6">
    <location>
        <begin position="37"/>
        <end position="59"/>
    </location>
</feature>
<dbReference type="GO" id="GO:0000271">
    <property type="term" value="P:polysaccharide biosynthetic process"/>
    <property type="evidence" value="ECO:0007669"/>
    <property type="project" value="InterPro"/>
</dbReference>
<keyword evidence="4 6" id="KW-1133">Transmembrane helix</keyword>
<evidence type="ECO:0000313" key="8">
    <source>
        <dbReference type="EMBL" id="EHH12391.1"/>
    </source>
</evidence>
<evidence type="ECO:0000256" key="6">
    <source>
        <dbReference type="SAM" id="Phobius"/>
    </source>
</evidence>
<dbReference type="AlphaFoldDB" id="G6Y789"/>
<dbReference type="STRING" id="1082933.A6B35_05010"/>
<dbReference type="Pfam" id="PF04138">
    <property type="entry name" value="GtrA_DPMS_TM"/>
    <property type="match status" value="1"/>
</dbReference>
<evidence type="ECO:0000256" key="4">
    <source>
        <dbReference type="ARBA" id="ARBA00022989"/>
    </source>
</evidence>
<accession>G6Y789</accession>